<dbReference type="PROSITE" id="PS00262">
    <property type="entry name" value="INSULIN"/>
    <property type="match status" value="1"/>
</dbReference>
<evidence type="ECO:0000313" key="8">
    <source>
        <dbReference type="EMBL" id="EFN66841.1"/>
    </source>
</evidence>
<keyword evidence="4" id="KW-0732">Signal</keyword>
<dbReference type="FunCoup" id="E2AI98">
    <property type="interactions" value="166"/>
</dbReference>
<dbReference type="Gene3D" id="1.10.100.10">
    <property type="entry name" value="Insulin-like"/>
    <property type="match status" value="1"/>
</dbReference>
<dbReference type="OrthoDB" id="6330326at2759"/>
<dbReference type="SUPFAM" id="SSF56994">
    <property type="entry name" value="Insulin-like"/>
    <property type="match status" value="1"/>
</dbReference>
<keyword evidence="9" id="KW-1185">Reference proteome</keyword>
<dbReference type="InParanoid" id="E2AI98"/>
<evidence type="ECO:0000256" key="1">
    <source>
        <dbReference type="ARBA" id="ARBA00009034"/>
    </source>
</evidence>
<dbReference type="Proteomes" id="UP000000311">
    <property type="component" value="Unassembled WGS sequence"/>
</dbReference>
<gene>
    <name evidence="8" type="ORF">EAG_07135</name>
</gene>
<dbReference type="SMART" id="SM00078">
    <property type="entry name" value="IlGF"/>
    <property type="match status" value="1"/>
</dbReference>
<dbReference type="GO" id="GO:0005576">
    <property type="term" value="C:extracellular region"/>
    <property type="evidence" value="ECO:0007669"/>
    <property type="project" value="UniProtKB-SubCell"/>
</dbReference>
<evidence type="ECO:0000256" key="6">
    <source>
        <dbReference type="RuleBase" id="RU000406"/>
    </source>
</evidence>
<dbReference type="Pfam" id="PF00049">
    <property type="entry name" value="Insulin"/>
    <property type="match status" value="1"/>
</dbReference>
<feature type="domain" description="Insulin-like" evidence="7">
    <location>
        <begin position="55"/>
        <end position="151"/>
    </location>
</feature>
<comment type="subunit">
    <text evidence="2">Heterodimer of a B chain and an A chain linked by two disulfide bonds.</text>
</comment>
<dbReference type="InterPro" id="IPR036438">
    <property type="entry name" value="Insulin-like_sf"/>
</dbReference>
<dbReference type="PANTHER" id="PTHR13647:SF4">
    <property type="entry name" value="INSULIN-LIKE PEPTIDE 1-RELATED"/>
    <property type="match status" value="1"/>
</dbReference>
<evidence type="ECO:0000313" key="9">
    <source>
        <dbReference type="Proteomes" id="UP000000311"/>
    </source>
</evidence>
<dbReference type="AlphaFoldDB" id="E2AI98"/>
<dbReference type="PRINTS" id="PR00276">
    <property type="entry name" value="INSULINFAMLY"/>
</dbReference>
<reference evidence="8 9" key="1">
    <citation type="journal article" date="2010" name="Science">
        <title>Genomic comparison of the ants Camponotus floridanus and Harpegnathos saltator.</title>
        <authorList>
            <person name="Bonasio R."/>
            <person name="Zhang G."/>
            <person name="Ye C."/>
            <person name="Mutti N.S."/>
            <person name="Fang X."/>
            <person name="Qin N."/>
            <person name="Donahue G."/>
            <person name="Yang P."/>
            <person name="Li Q."/>
            <person name="Li C."/>
            <person name="Zhang P."/>
            <person name="Huang Z."/>
            <person name="Berger S.L."/>
            <person name="Reinberg D."/>
            <person name="Wang J."/>
            <person name="Liebig J."/>
        </authorList>
    </citation>
    <scope>NUCLEOTIDE SEQUENCE [LARGE SCALE GENOMIC DNA]</scope>
    <source>
        <strain evidence="9">C129</strain>
    </source>
</reference>
<dbReference type="GO" id="GO:0005179">
    <property type="term" value="F:hormone activity"/>
    <property type="evidence" value="ECO:0007669"/>
    <property type="project" value="InterPro"/>
</dbReference>
<evidence type="ECO:0000256" key="4">
    <source>
        <dbReference type="ARBA" id="ARBA00022729"/>
    </source>
</evidence>
<comment type="similarity">
    <text evidence="1 6">Belongs to the insulin family.</text>
</comment>
<protein>
    <recommendedName>
        <fullName evidence="7">Insulin-like domain-containing protein</fullName>
    </recommendedName>
</protein>
<dbReference type="InterPro" id="IPR016179">
    <property type="entry name" value="Insulin-like"/>
</dbReference>
<keyword evidence="3" id="KW-0165">Cleavage on pair of basic residues</keyword>
<dbReference type="EMBL" id="GL439712">
    <property type="protein sequence ID" value="EFN66841.1"/>
    <property type="molecule type" value="Genomic_DNA"/>
</dbReference>
<dbReference type="STRING" id="104421.E2AI98"/>
<sequence>MGHPVYVIKLFTRFPDQSAKSLETLKMSTSQLNVIVSLIIPLMLFVLEANAQQPRRYCGKELSDALNLVCGGVFNTPKPYNRDYQSNDPNNSLVQEKEAVCDPSRNMSEKTCYQQERGYQDTKKSKVAKKVGVADECCSNKCTLQNLSMYCAERTT</sequence>
<accession>E2AI98</accession>
<keyword evidence="6" id="KW-0964">Secreted</keyword>
<comment type="subcellular location">
    <subcellularLocation>
        <location evidence="6">Secreted</location>
    </subcellularLocation>
</comment>
<name>E2AI98_CAMFO</name>
<dbReference type="PANTHER" id="PTHR13647">
    <property type="entry name" value="INSULIN-LIKE PEPTIDE 2-RELATED"/>
    <property type="match status" value="1"/>
</dbReference>
<evidence type="ECO:0000256" key="3">
    <source>
        <dbReference type="ARBA" id="ARBA00022685"/>
    </source>
</evidence>
<evidence type="ECO:0000256" key="2">
    <source>
        <dbReference type="ARBA" id="ARBA00011207"/>
    </source>
</evidence>
<proteinExistence type="inferred from homology"/>
<keyword evidence="5" id="KW-1015">Disulfide bond</keyword>
<evidence type="ECO:0000256" key="5">
    <source>
        <dbReference type="ARBA" id="ARBA00023157"/>
    </source>
</evidence>
<dbReference type="InterPro" id="IPR022352">
    <property type="entry name" value="Ins/IGF/rlx"/>
</dbReference>
<dbReference type="InterPro" id="IPR022353">
    <property type="entry name" value="Insulin_CS"/>
</dbReference>
<evidence type="ECO:0000259" key="7">
    <source>
        <dbReference type="SMART" id="SM00078"/>
    </source>
</evidence>
<organism evidence="9">
    <name type="scientific">Camponotus floridanus</name>
    <name type="common">Florida carpenter ant</name>
    <dbReference type="NCBI Taxonomy" id="104421"/>
    <lineage>
        <taxon>Eukaryota</taxon>
        <taxon>Metazoa</taxon>
        <taxon>Ecdysozoa</taxon>
        <taxon>Arthropoda</taxon>
        <taxon>Hexapoda</taxon>
        <taxon>Insecta</taxon>
        <taxon>Pterygota</taxon>
        <taxon>Neoptera</taxon>
        <taxon>Endopterygota</taxon>
        <taxon>Hymenoptera</taxon>
        <taxon>Apocrita</taxon>
        <taxon>Aculeata</taxon>
        <taxon>Formicoidea</taxon>
        <taxon>Formicidae</taxon>
        <taxon>Formicinae</taxon>
        <taxon>Camponotus</taxon>
    </lineage>
</organism>